<keyword evidence="12" id="KW-0630">Potassium</keyword>
<dbReference type="GO" id="GO:0006730">
    <property type="term" value="P:one-carbon metabolic process"/>
    <property type="evidence" value="ECO:0007669"/>
    <property type="project" value="UniProtKB-KW"/>
</dbReference>
<evidence type="ECO:0000313" key="18">
    <source>
        <dbReference type="EMBL" id="NDO38997.1"/>
    </source>
</evidence>
<dbReference type="GO" id="GO:0005524">
    <property type="term" value="F:ATP binding"/>
    <property type="evidence" value="ECO:0007669"/>
    <property type="project" value="UniProtKB-KW"/>
</dbReference>
<dbReference type="InterPro" id="IPR022629">
    <property type="entry name" value="S-AdoMet_synt_central"/>
</dbReference>
<evidence type="ECO:0000256" key="8">
    <source>
        <dbReference type="ARBA" id="ARBA00022723"/>
    </source>
</evidence>
<dbReference type="Pfam" id="PF02773">
    <property type="entry name" value="S-AdoMet_synt_C"/>
    <property type="match status" value="1"/>
</dbReference>
<dbReference type="NCBIfam" id="TIGR01034">
    <property type="entry name" value="metK"/>
    <property type="match status" value="1"/>
</dbReference>
<evidence type="ECO:0000256" key="14">
    <source>
        <dbReference type="RuleBase" id="RU004462"/>
    </source>
</evidence>
<evidence type="ECO:0000256" key="9">
    <source>
        <dbReference type="ARBA" id="ARBA00022741"/>
    </source>
</evidence>
<protein>
    <recommendedName>
        <fullName evidence="5 13">Methionine adenosyltransferase</fullName>
        <ecNumber evidence="5 13">2.5.1.6</ecNumber>
    </recommendedName>
</protein>
<reference evidence="18 19" key="1">
    <citation type="submission" date="2019-06" db="EMBL/GenBank/DDBJ databases">
        <title>Draft genome sequences of 15 bacterial species constituting the stable defined intestinal microbiota of the GM15 gnotobiotic mouse model.</title>
        <authorList>
            <person name="Elie C."/>
            <person name="Mathieu A."/>
            <person name="Saliou A."/>
            <person name="Darnaud M."/>
            <person name="Leulier F."/>
            <person name="Tamellini A."/>
        </authorList>
    </citation>
    <scope>NUCLEOTIDE SEQUENCE [LARGE SCALE GENOMIC DNA]</scope>
    <source>
        <strain evidence="18 19">JM4-15</strain>
    </source>
</reference>
<keyword evidence="9" id="KW-0547">Nucleotide-binding</keyword>
<accession>A0A845SYK7</accession>
<evidence type="ECO:0000256" key="11">
    <source>
        <dbReference type="ARBA" id="ARBA00022842"/>
    </source>
</evidence>
<dbReference type="InterPro" id="IPR022636">
    <property type="entry name" value="S-AdoMet_synthetase_sfam"/>
</dbReference>
<dbReference type="PIRSF" id="PIRSF000497">
    <property type="entry name" value="MAT"/>
    <property type="match status" value="1"/>
</dbReference>
<feature type="domain" description="S-adenosylmethionine synthetase central" evidence="16">
    <location>
        <begin position="106"/>
        <end position="222"/>
    </location>
</feature>
<dbReference type="GO" id="GO:0006556">
    <property type="term" value="P:S-adenosylmethionine biosynthetic process"/>
    <property type="evidence" value="ECO:0007669"/>
    <property type="project" value="UniProtKB-UniRule"/>
</dbReference>
<dbReference type="RefSeq" id="WP_162220975.1">
    <property type="nucleotide sequence ID" value="NZ_JANJZM010000012.1"/>
</dbReference>
<evidence type="ECO:0000313" key="19">
    <source>
        <dbReference type="Proteomes" id="UP000462501"/>
    </source>
</evidence>
<evidence type="ECO:0000256" key="3">
    <source>
        <dbReference type="ARBA" id="ARBA00005224"/>
    </source>
</evidence>
<dbReference type="PROSITE" id="PS00376">
    <property type="entry name" value="ADOMET_SYNTHASE_1"/>
    <property type="match status" value="1"/>
</dbReference>
<dbReference type="Pfam" id="PF02772">
    <property type="entry name" value="S-AdoMet_synt_M"/>
    <property type="match status" value="1"/>
</dbReference>
<dbReference type="EC" id="2.5.1.6" evidence="5 13"/>
<keyword evidence="6" id="KW-0554">One-carbon metabolism</keyword>
<dbReference type="EMBL" id="VIQT01000009">
    <property type="protein sequence ID" value="NDO38997.1"/>
    <property type="molecule type" value="Genomic_DNA"/>
</dbReference>
<evidence type="ECO:0000256" key="13">
    <source>
        <dbReference type="NCBIfam" id="TIGR01034"/>
    </source>
</evidence>
<evidence type="ECO:0000256" key="7">
    <source>
        <dbReference type="ARBA" id="ARBA00022679"/>
    </source>
</evidence>
<dbReference type="PANTHER" id="PTHR11964">
    <property type="entry name" value="S-ADENOSYLMETHIONINE SYNTHETASE"/>
    <property type="match status" value="1"/>
</dbReference>
<dbReference type="InterPro" id="IPR022631">
    <property type="entry name" value="ADOMET_SYNTHASE_CS"/>
</dbReference>
<dbReference type="FunFam" id="3.30.300.10:FF:000003">
    <property type="entry name" value="S-adenosylmethionine synthase"/>
    <property type="match status" value="1"/>
</dbReference>
<evidence type="ECO:0000256" key="1">
    <source>
        <dbReference type="ARBA" id="ARBA00001946"/>
    </source>
</evidence>
<dbReference type="CDD" id="cd18079">
    <property type="entry name" value="S-AdoMet_synt"/>
    <property type="match status" value="1"/>
</dbReference>
<comment type="pathway">
    <text evidence="3">Amino-acid biosynthesis; S-adenosyl-L-methionine biosynthesis; S-adenosyl-L-methionine from L-methionine: step 1/1.</text>
</comment>
<keyword evidence="8" id="KW-0479">Metal-binding</keyword>
<dbReference type="SUPFAM" id="SSF55973">
    <property type="entry name" value="S-adenosylmethionine synthetase"/>
    <property type="match status" value="3"/>
</dbReference>
<dbReference type="Gene3D" id="3.30.300.10">
    <property type="match status" value="3"/>
</dbReference>
<evidence type="ECO:0000259" key="17">
    <source>
        <dbReference type="Pfam" id="PF02773"/>
    </source>
</evidence>
<proteinExistence type="inferred from homology"/>
<dbReference type="AlphaFoldDB" id="A0A845SYK7"/>
<gene>
    <name evidence="18" type="ORF">FMM72_06960</name>
</gene>
<dbReference type="Proteomes" id="UP000462501">
    <property type="component" value="Unassembled WGS sequence"/>
</dbReference>
<keyword evidence="10" id="KW-0067">ATP-binding</keyword>
<dbReference type="InterPro" id="IPR022630">
    <property type="entry name" value="S-AdoMet_synt_C"/>
</dbReference>
<evidence type="ECO:0000259" key="16">
    <source>
        <dbReference type="Pfam" id="PF02772"/>
    </source>
</evidence>
<dbReference type="GO" id="GO:0046872">
    <property type="term" value="F:metal ion binding"/>
    <property type="evidence" value="ECO:0007669"/>
    <property type="project" value="UniProtKB-KW"/>
</dbReference>
<dbReference type="Pfam" id="PF00438">
    <property type="entry name" value="S-AdoMet_synt_N"/>
    <property type="match status" value="1"/>
</dbReference>
<organism evidence="18 19">
    <name type="scientific">Anaerotruncus colihominis</name>
    <dbReference type="NCBI Taxonomy" id="169435"/>
    <lineage>
        <taxon>Bacteria</taxon>
        <taxon>Bacillati</taxon>
        <taxon>Bacillota</taxon>
        <taxon>Clostridia</taxon>
        <taxon>Eubacteriales</taxon>
        <taxon>Oscillospiraceae</taxon>
        <taxon>Anaerotruncus</taxon>
    </lineage>
</organism>
<evidence type="ECO:0000256" key="5">
    <source>
        <dbReference type="ARBA" id="ARBA00012828"/>
    </source>
</evidence>
<sequence>MRDNYILTAESVTEGHPDKLCDAIADSVLDACLKHDPAARVACEVMATAGKIIVAGEITAAELPDIPAIVCQTVRETGYGPDYEVEVITHDQSGDIAGAVAQETRMGAGDQGIMYGYACSETPQLLPLPVVLAHRLTLLLTNARKTGTIQGLGPDGKAQVSVEYQNGKPCRIAAVVVSCQHDADKDLDELRRKITRHVIVPALRDLYPDPKTEVFINPSGRFVLGGFEADTGLTGRKLMADTYGGLVPHGGGALSGKDGSKVDRSGAYMARYIAKNIVAAGLAEKCTVSLAYAIGRAEPVAVDIDAHQTGKYPEAVLEQAVRAAFNLTPSGMISALGLDRPIFAQFCNYGHFTHQDAPWEQTDRAAVLVDAVGGDRSNG</sequence>
<evidence type="ECO:0000259" key="15">
    <source>
        <dbReference type="Pfam" id="PF00438"/>
    </source>
</evidence>
<comment type="similarity">
    <text evidence="4 14">Belongs to the AdoMet synthase family.</text>
</comment>
<comment type="cofactor">
    <cofactor evidence="2">
        <name>K(+)</name>
        <dbReference type="ChEBI" id="CHEBI:29103"/>
    </cofactor>
</comment>
<evidence type="ECO:0000256" key="10">
    <source>
        <dbReference type="ARBA" id="ARBA00022840"/>
    </source>
</evidence>
<evidence type="ECO:0000256" key="2">
    <source>
        <dbReference type="ARBA" id="ARBA00001958"/>
    </source>
</evidence>
<evidence type="ECO:0000256" key="4">
    <source>
        <dbReference type="ARBA" id="ARBA00009685"/>
    </source>
</evidence>
<keyword evidence="7 18" id="KW-0808">Transferase</keyword>
<dbReference type="InterPro" id="IPR002133">
    <property type="entry name" value="S-AdoMet_synthetase"/>
</dbReference>
<evidence type="ECO:0000256" key="6">
    <source>
        <dbReference type="ARBA" id="ARBA00022563"/>
    </source>
</evidence>
<evidence type="ECO:0000256" key="12">
    <source>
        <dbReference type="ARBA" id="ARBA00022958"/>
    </source>
</evidence>
<feature type="domain" description="S-adenosylmethionine synthetase C-terminal" evidence="17">
    <location>
        <begin position="224"/>
        <end position="361"/>
    </location>
</feature>
<keyword evidence="11" id="KW-0460">Magnesium</keyword>
<dbReference type="GO" id="GO:0004478">
    <property type="term" value="F:methionine adenosyltransferase activity"/>
    <property type="evidence" value="ECO:0007669"/>
    <property type="project" value="UniProtKB-UniRule"/>
</dbReference>
<name>A0A845SYK7_9FIRM</name>
<feature type="domain" description="S-adenosylmethionine synthetase N-terminal" evidence="15">
    <location>
        <begin position="5"/>
        <end position="82"/>
    </location>
</feature>
<comment type="caution">
    <text evidence="18">The sequence shown here is derived from an EMBL/GenBank/DDBJ whole genome shotgun (WGS) entry which is preliminary data.</text>
</comment>
<dbReference type="InterPro" id="IPR022628">
    <property type="entry name" value="S-AdoMet_synt_N"/>
</dbReference>
<comment type="cofactor">
    <cofactor evidence="1">
        <name>Mg(2+)</name>
        <dbReference type="ChEBI" id="CHEBI:18420"/>
    </cofactor>
</comment>
<dbReference type="UniPathway" id="UPA00315">
    <property type="reaction ID" value="UER00080"/>
</dbReference>